<protein>
    <submittedName>
        <fullName evidence="2">DegV family protein</fullName>
    </submittedName>
</protein>
<evidence type="ECO:0000313" key="2">
    <source>
        <dbReference type="EMBL" id="ATX70598.1"/>
    </source>
</evidence>
<dbReference type="EMBL" id="CP024870">
    <property type="protein sequence ID" value="ATX70598.1"/>
    <property type="molecule type" value="Genomic_DNA"/>
</dbReference>
<proteinExistence type="predicted"/>
<accession>A0A1Y0L061</accession>
<dbReference type="OrthoDB" id="391635at2"/>
<dbReference type="RefSeq" id="WP_100254162.1">
    <property type="nucleotide sequence ID" value="NZ_CP015819.1"/>
</dbReference>
<dbReference type="GO" id="GO:0008289">
    <property type="term" value="F:lipid binding"/>
    <property type="evidence" value="ECO:0007669"/>
    <property type="project" value="UniProtKB-KW"/>
</dbReference>
<keyword evidence="3" id="KW-1185">Reference proteome</keyword>
<evidence type="ECO:0000313" key="3">
    <source>
        <dbReference type="Proteomes" id="UP000231179"/>
    </source>
</evidence>
<dbReference type="KEGG" id="scla:SCLARK_00438"/>
<keyword evidence="1" id="KW-0446">Lipid-binding</keyword>
<reference evidence="2 3" key="1">
    <citation type="submission" date="2017-11" db="EMBL/GenBank/DDBJ databases">
        <title>Complete genome sequence of Spiroplasma clarkii CN-5 (DSM 19994).</title>
        <authorList>
            <person name="Tsai Y.-M."/>
            <person name="Chang A."/>
            <person name="Lo W.-S."/>
            <person name="Kuo C.-H."/>
        </authorList>
    </citation>
    <scope>NUCLEOTIDE SEQUENCE [LARGE SCALE GENOMIC DNA]</scope>
    <source>
        <strain evidence="2 3">CN-5</strain>
    </source>
</reference>
<gene>
    <name evidence="2" type="primary">degV</name>
    <name evidence="2" type="ORF">SCLAR_v1c02680</name>
</gene>
<dbReference type="InterPro" id="IPR003797">
    <property type="entry name" value="DegV"/>
</dbReference>
<evidence type="ECO:0000256" key="1">
    <source>
        <dbReference type="ARBA" id="ARBA00023121"/>
    </source>
</evidence>
<dbReference type="Pfam" id="PF02645">
    <property type="entry name" value="DegV"/>
    <property type="match status" value="1"/>
</dbReference>
<dbReference type="Gene3D" id="3.40.50.10170">
    <property type="match status" value="1"/>
</dbReference>
<dbReference type="PANTHER" id="PTHR33434:SF2">
    <property type="entry name" value="FATTY ACID-BINDING PROTEIN TM_1468"/>
    <property type="match status" value="1"/>
</dbReference>
<dbReference type="NCBIfam" id="TIGR00762">
    <property type="entry name" value="DegV"/>
    <property type="match status" value="1"/>
</dbReference>
<dbReference type="PANTHER" id="PTHR33434">
    <property type="entry name" value="DEGV DOMAIN-CONTAINING PROTEIN DR_1986-RELATED"/>
    <property type="match status" value="1"/>
</dbReference>
<sequence>MKIGILVDSSAGLQSENLNGTNIEVLPLQIVLSDELSFPDTPENNEKHQTLKIVSEGGKVTTSQASPGEVIEKYEAMLKKYDHLIHITISENLSSMKQTAMMVANDDQFKGKVTILEHCHAANVIGELALKFNKMSDNKNVKIEDFQKESDQWMKHSASVIIPGDLSRLSKGGRAKSILFSILKMLKTKLAIMWGYKPSKIVMGRTVGSLLPKIKVAVEKKCGKNIQVFFLYTPFTSEKLIEAVKTELAELKLAYSEKFVPMPFVCHAGTETIAFIVVDKNLI</sequence>
<dbReference type="PROSITE" id="PS51482">
    <property type="entry name" value="DEGV"/>
    <property type="match status" value="1"/>
</dbReference>
<dbReference type="Proteomes" id="UP000231179">
    <property type="component" value="Chromosome"/>
</dbReference>
<dbReference type="SUPFAM" id="SSF82549">
    <property type="entry name" value="DAK1/DegV-like"/>
    <property type="match status" value="1"/>
</dbReference>
<dbReference type="InterPro" id="IPR050270">
    <property type="entry name" value="DegV_domain_contain"/>
</dbReference>
<dbReference type="AlphaFoldDB" id="A0A1Y0L061"/>
<organism evidence="2 3">
    <name type="scientific">Spiroplasma clarkii</name>
    <dbReference type="NCBI Taxonomy" id="2139"/>
    <lineage>
        <taxon>Bacteria</taxon>
        <taxon>Bacillati</taxon>
        <taxon>Mycoplasmatota</taxon>
        <taxon>Mollicutes</taxon>
        <taxon>Entomoplasmatales</taxon>
        <taxon>Spiroplasmataceae</taxon>
        <taxon>Spiroplasma</taxon>
    </lineage>
</organism>
<name>A0A1Y0L061_9MOLU</name>